<evidence type="ECO:0000313" key="2">
    <source>
        <dbReference type="Proteomes" id="UP001218188"/>
    </source>
</evidence>
<dbReference type="EMBL" id="JARJCM010000278">
    <property type="protein sequence ID" value="KAJ7019975.1"/>
    <property type="molecule type" value="Genomic_DNA"/>
</dbReference>
<organism evidence="1 2">
    <name type="scientific">Mycena alexandri</name>
    <dbReference type="NCBI Taxonomy" id="1745969"/>
    <lineage>
        <taxon>Eukaryota</taxon>
        <taxon>Fungi</taxon>
        <taxon>Dikarya</taxon>
        <taxon>Basidiomycota</taxon>
        <taxon>Agaricomycotina</taxon>
        <taxon>Agaricomycetes</taxon>
        <taxon>Agaricomycetidae</taxon>
        <taxon>Agaricales</taxon>
        <taxon>Marasmiineae</taxon>
        <taxon>Mycenaceae</taxon>
        <taxon>Mycena</taxon>
    </lineage>
</organism>
<comment type="caution">
    <text evidence="1">The sequence shown here is derived from an EMBL/GenBank/DDBJ whole genome shotgun (WGS) entry which is preliminary data.</text>
</comment>
<keyword evidence="2" id="KW-1185">Reference proteome</keyword>
<dbReference type="Proteomes" id="UP001218188">
    <property type="component" value="Unassembled WGS sequence"/>
</dbReference>
<protein>
    <submittedName>
        <fullName evidence="1">Uncharacterized protein</fullName>
    </submittedName>
</protein>
<evidence type="ECO:0000313" key="1">
    <source>
        <dbReference type="EMBL" id="KAJ7019975.1"/>
    </source>
</evidence>
<gene>
    <name evidence="1" type="ORF">C8F04DRAFT_1145983</name>
</gene>
<proteinExistence type="predicted"/>
<name>A0AAD6S4V3_9AGAR</name>
<reference evidence="1" key="1">
    <citation type="submission" date="2023-03" db="EMBL/GenBank/DDBJ databases">
        <title>Massive genome expansion in bonnet fungi (Mycena s.s.) driven by repeated elements and novel gene families across ecological guilds.</title>
        <authorList>
            <consortium name="Lawrence Berkeley National Laboratory"/>
            <person name="Harder C.B."/>
            <person name="Miyauchi S."/>
            <person name="Viragh M."/>
            <person name="Kuo A."/>
            <person name="Thoen E."/>
            <person name="Andreopoulos B."/>
            <person name="Lu D."/>
            <person name="Skrede I."/>
            <person name="Drula E."/>
            <person name="Henrissat B."/>
            <person name="Morin E."/>
            <person name="Kohler A."/>
            <person name="Barry K."/>
            <person name="LaButti K."/>
            <person name="Morin E."/>
            <person name="Salamov A."/>
            <person name="Lipzen A."/>
            <person name="Mereny Z."/>
            <person name="Hegedus B."/>
            <person name="Baldrian P."/>
            <person name="Stursova M."/>
            <person name="Weitz H."/>
            <person name="Taylor A."/>
            <person name="Grigoriev I.V."/>
            <person name="Nagy L.G."/>
            <person name="Martin F."/>
            <person name="Kauserud H."/>
        </authorList>
    </citation>
    <scope>NUCLEOTIDE SEQUENCE</scope>
    <source>
        <strain evidence="1">CBHHK200</strain>
    </source>
</reference>
<dbReference type="AlphaFoldDB" id="A0AAD6S4V3"/>
<accession>A0AAD6S4V3</accession>
<sequence>MGEGGTGVPHIASPPSFHRARKRARLSAPRARHHRALELVLDAPSFFKLQASSSVDCTAARFVCNRACAHLYHSPHDSAPAPSDPLHPPSIDRALPGRRLHRARVGRAPSLLVWGGKAEGAGSIVQCLDLSKLRSTYRSSDAQGNLRLRMPG</sequence>